<dbReference type="Proteomes" id="UP001610334">
    <property type="component" value="Unassembled WGS sequence"/>
</dbReference>
<protein>
    <recommendedName>
        <fullName evidence="9">WSC domain-containing protein</fullName>
    </recommendedName>
</protein>
<keyword evidence="3 8" id="KW-0732">Signal</keyword>
<evidence type="ECO:0000256" key="1">
    <source>
        <dbReference type="ARBA" id="ARBA00004167"/>
    </source>
</evidence>
<evidence type="ECO:0000256" key="8">
    <source>
        <dbReference type="SAM" id="SignalP"/>
    </source>
</evidence>
<evidence type="ECO:0000313" key="11">
    <source>
        <dbReference type="Proteomes" id="UP001610334"/>
    </source>
</evidence>
<keyword evidence="6" id="KW-0325">Glycoprotein</keyword>
<comment type="caution">
    <text evidence="10">The sequence shown here is derived from an EMBL/GenBank/DDBJ whole genome shotgun (WGS) entry which is preliminary data.</text>
</comment>
<sequence length="281" mass="30271">MRTIFLSLAASASLYVAAADQTPGLYADPDTISSCVEWYDNNEGLACEETREYWGITPEQFTEWNPSVSLDCEPWEYKSYCIVTQERLDNSSSSATSSTATSTLTSTATLGPSPTAWTDLGCYFDDPDLLPLMEERVSGEGGDGSLTIAKCQNECYRAAYTFAGVKAGNECWCSPFVGGEHARNQTDCNIPCSGANDEICGGKDTVNVFEPVEDAGDEDGPVTSSTTSTDVTTTPTPTGAGDDEESGVGDSPVQSKASKNFALFQLSPRWSQKLVHYRHQK</sequence>
<evidence type="ECO:0000313" key="10">
    <source>
        <dbReference type="EMBL" id="KAL2813513.1"/>
    </source>
</evidence>
<evidence type="ECO:0000256" key="4">
    <source>
        <dbReference type="ARBA" id="ARBA00022989"/>
    </source>
</evidence>
<keyword evidence="4" id="KW-1133">Transmembrane helix</keyword>
<feature type="chain" id="PRO_5046460778" description="WSC domain-containing protein" evidence="8">
    <location>
        <begin position="20"/>
        <end position="281"/>
    </location>
</feature>
<evidence type="ECO:0000256" key="7">
    <source>
        <dbReference type="SAM" id="MobiDB-lite"/>
    </source>
</evidence>
<accession>A0ABR4HDF2</accession>
<dbReference type="PROSITE" id="PS51212">
    <property type="entry name" value="WSC"/>
    <property type="match status" value="1"/>
</dbReference>
<name>A0ABR4HDF2_9EURO</name>
<dbReference type="SMART" id="SM00321">
    <property type="entry name" value="WSC"/>
    <property type="match status" value="1"/>
</dbReference>
<feature type="domain" description="WSC" evidence="9">
    <location>
        <begin position="116"/>
        <end position="212"/>
    </location>
</feature>
<gene>
    <name evidence="10" type="ORF">BJX63DRAFT_393972</name>
</gene>
<evidence type="ECO:0000259" key="9">
    <source>
        <dbReference type="PROSITE" id="PS51212"/>
    </source>
</evidence>
<dbReference type="PANTHER" id="PTHR24269:SF16">
    <property type="entry name" value="PROTEIN SLG1"/>
    <property type="match status" value="1"/>
</dbReference>
<reference evidence="10 11" key="1">
    <citation type="submission" date="2024-07" db="EMBL/GenBank/DDBJ databases">
        <title>Section-level genome sequencing and comparative genomics of Aspergillus sections Usti and Cavernicolus.</title>
        <authorList>
            <consortium name="Lawrence Berkeley National Laboratory"/>
            <person name="Nybo J.L."/>
            <person name="Vesth T.C."/>
            <person name="Theobald S."/>
            <person name="Frisvad J.C."/>
            <person name="Larsen T.O."/>
            <person name="Kjaerboelling I."/>
            <person name="Rothschild-Mancinelli K."/>
            <person name="Lyhne E.K."/>
            <person name="Kogle M.E."/>
            <person name="Barry K."/>
            <person name="Clum A."/>
            <person name="Na H."/>
            <person name="Ledsgaard L."/>
            <person name="Lin J."/>
            <person name="Lipzen A."/>
            <person name="Kuo A."/>
            <person name="Riley R."/>
            <person name="Mondo S."/>
            <person name="Labutti K."/>
            <person name="Haridas S."/>
            <person name="Pangalinan J."/>
            <person name="Salamov A.A."/>
            <person name="Simmons B.A."/>
            <person name="Magnuson J.K."/>
            <person name="Chen J."/>
            <person name="Drula E."/>
            <person name="Henrissat B."/>
            <person name="Wiebenga A."/>
            <person name="Lubbers R.J."/>
            <person name="Gomes A.C."/>
            <person name="Makela M.R."/>
            <person name="Stajich J."/>
            <person name="Grigoriev I.V."/>
            <person name="Mortensen U.H."/>
            <person name="De Vries R.P."/>
            <person name="Baker S.E."/>
            <person name="Andersen M.R."/>
        </authorList>
    </citation>
    <scope>NUCLEOTIDE SEQUENCE [LARGE SCALE GENOMIC DNA]</scope>
    <source>
        <strain evidence="10 11">CBS 588.65</strain>
    </source>
</reference>
<dbReference type="PANTHER" id="PTHR24269">
    <property type="entry name" value="KREMEN PROTEIN"/>
    <property type="match status" value="1"/>
</dbReference>
<keyword evidence="5" id="KW-0472">Membrane</keyword>
<dbReference type="InterPro" id="IPR002889">
    <property type="entry name" value="WSC_carb-bd"/>
</dbReference>
<evidence type="ECO:0000256" key="3">
    <source>
        <dbReference type="ARBA" id="ARBA00022729"/>
    </source>
</evidence>
<dbReference type="Pfam" id="PF01822">
    <property type="entry name" value="WSC"/>
    <property type="match status" value="1"/>
</dbReference>
<comment type="subcellular location">
    <subcellularLocation>
        <location evidence="1">Membrane</location>
        <topology evidence="1">Single-pass membrane protein</topology>
    </subcellularLocation>
</comment>
<evidence type="ECO:0000256" key="2">
    <source>
        <dbReference type="ARBA" id="ARBA00022692"/>
    </source>
</evidence>
<evidence type="ECO:0000256" key="6">
    <source>
        <dbReference type="ARBA" id="ARBA00023180"/>
    </source>
</evidence>
<feature type="compositionally biased region" description="Low complexity" evidence="7">
    <location>
        <begin position="221"/>
        <end position="239"/>
    </location>
</feature>
<dbReference type="InterPro" id="IPR051836">
    <property type="entry name" value="Kremen_rcpt"/>
</dbReference>
<feature type="compositionally biased region" description="Acidic residues" evidence="7">
    <location>
        <begin position="211"/>
        <end position="220"/>
    </location>
</feature>
<keyword evidence="11" id="KW-1185">Reference proteome</keyword>
<evidence type="ECO:0000256" key="5">
    <source>
        <dbReference type="ARBA" id="ARBA00023136"/>
    </source>
</evidence>
<keyword evidence="2" id="KW-0812">Transmembrane</keyword>
<feature type="region of interest" description="Disordered" evidence="7">
    <location>
        <begin position="211"/>
        <end position="254"/>
    </location>
</feature>
<feature type="signal peptide" evidence="8">
    <location>
        <begin position="1"/>
        <end position="19"/>
    </location>
</feature>
<organism evidence="10 11">
    <name type="scientific">Aspergillus granulosus</name>
    <dbReference type="NCBI Taxonomy" id="176169"/>
    <lineage>
        <taxon>Eukaryota</taxon>
        <taxon>Fungi</taxon>
        <taxon>Dikarya</taxon>
        <taxon>Ascomycota</taxon>
        <taxon>Pezizomycotina</taxon>
        <taxon>Eurotiomycetes</taxon>
        <taxon>Eurotiomycetidae</taxon>
        <taxon>Eurotiales</taxon>
        <taxon>Aspergillaceae</taxon>
        <taxon>Aspergillus</taxon>
        <taxon>Aspergillus subgen. Nidulantes</taxon>
    </lineage>
</organism>
<dbReference type="EMBL" id="JBFXLT010000039">
    <property type="protein sequence ID" value="KAL2813513.1"/>
    <property type="molecule type" value="Genomic_DNA"/>
</dbReference>
<proteinExistence type="predicted"/>